<sequence length="1035" mass="115101">MEPRGKRLLASVVDDLAERDANRRFSVIAKGPEVSDGFQAVNMQDLSRAVNCMSWWIESTVGPAQSRETLAYMAHNDIRYCIFMMACQKTGYQAFFPSTRNSDEAHLHLLEATGCNKLFFSHGREARPLELQALCPGMQVFQVPSLQTILSAKSGLHQCPLPATYAEAEDDVLCIIHSSGTTGLPKPVALTNGFFAIVDYISCIPWPTGRQPTPFFNLDSEELVLVTTPLFHLMGLIALVFSIFHGTPALLGPDKPLSVHLLVEVMKATRPTAAFYPPSVLEDLSHSDEALECLKGVRHVYFGGGPLAPEIGERLRRYTQVISVIGASEIGWIPSVVPESPEDWSYFEWTPSYGIDMQGIGDDLYEMVIPRQQDSKSVHGIFHTYPHLDVYRTNDLYQRHPTNANLWKFHGRRDDVIVLSNGEKFTPVEMEAIIEGHPLVAKAMVFGQSRFQAGLLVQPAKDTAEMSTELFIEEIWPIVQAANRTIAAHGRVMKSKIGLASKVKPFKTTPKGTLMRRAVLVDYEKEIDMIYSIGEDDLTLPFPENLDQASIMTYTRQLVTHVLGGSSFLDNQDLYTAGLDSLITMQLSKILQKGIQQRRPEIAPEYINPQVIYANPSVEQLSRFIQDSLSGRAQTEIPRDEKIRKLVEKYTADIPVRADNSQTRPTSPSSAILTGSTGSLGTYLLHKLLSNPSISKVYCLNRSNAESRHKKGFEEKGLALQTNDWETRVEFLQASFGEPMFGLSEAKYQEMLRSVDTIIHNAWMVNFNHSVESFEATHIQGMRRFVDFSLASRQNAQIHFISSVSTVGGWTSDRGSPIPEIPLEDSSAVLAQGYGESKHVAERICLEASRRASVRTSVYRVGQIAGPTTKSGLWNPQEWLPSIIATSKALGKVPDQLGAMVVDWVPVDTLASIVIDIVNKRHTETTPRAVYHLANPNPVAWSSLIPAIQEVYPVDTVSFGLWVGELSRIQDPSPAEVAEKPALKLLSFYEGLQYSTTTMSIPLGTDRAQEASMTMKSLAPISASLMRNWLAQWQF</sequence>
<feature type="domain" description="Thioester reductase (TE)" evidence="4">
    <location>
        <begin position="673"/>
        <end position="912"/>
    </location>
</feature>
<evidence type="ECO:0000313" key="6">
    <source>
        <dbReference type="Proteomes" id="UP000654913"/>
    </source>
</evidence>
<evidence type="ECO:0000256" key="2">
    <source>
        <dbReference type="ARBA" id="ARBA00022553"/>
    </source>
</evidence>
<dbReference type="Gene3D" id="3.40.50.720">
    <property type="entry name" value="NAD(P)-binding Rossmann-like Domain"/>
    <property type="match status" value="1"/>
</dbReference>
<keyword evidence="1" id="KW-0596">Phosphopantetheine</keyword>
<keyword evidence="2" id="KW-0597">Phosphoprotein</keyword>
<dbReference type="InterPro" id="IPR036291">
    <property type="entry name" value="NAD(P)-bd_dom_sf"/>
</dbReference>
<evidence type="ECO:0000259" key="3">
    <source>
        <dbReference type="Pfam" id="PF00501"/>
    </source>
</evidence>
<dbReference type="Pfam" id="PF23562">
    <property type="entry name" value="AMP-binding_C_3"/>
    <property type="match status" value="1"/>
</dbReference>
<dbReference type="InterPro" id="IPR042099">
    <property type="entry name" value="ANL_N_sf"/>
</dbReference>
<organism evidence="5 6">
    <name type="scientific">Aspergillus puulaauensis</name>
    <dbReference type="NCBI Taxonomy" id="1220207"/>
    <lineage>
        <taxon>Eukaryota</taxon>
        <taxon>Fungi</taxon>
        <taxon>Dikarya</taxon>
        <taxon>Ascomycota</taxon>
        <taxon>Pezizomycotina</taxon>
        <taxon>Eurotiomycetes</taxon>
        <taxon>Eurotiomycetidae</taxon>
        <taxon>Eurotiales</taxon>
        <taxon>Aspergillaceae</taxon>
        <taxon>Aspergillus</taxon>
    </lineage>
</organism>
<dbReference type="PROSITE" id="PS00012">
    <property type="entry name" value="PHOSPHOPANTETHEINE"/>
    <property type="match status" value="1"/>
</dbReference>
<dbReference type="PANTHER" id="PTHR43439:SF2">
    <property type="entry name" value="ENZYME, PUTATIVE (JCVI)-RELATED"/>
    <property type="match status" value="1"/>
</dbReference>
<dbReference type="InterPro" id="IPR006162">
    <property type="entry name" value="Ppantetheine_attach_site"/>
</dbReference>
<proteinExistence type="predicted"/>
<dbReference type="OrthoDB" id="429813at2759"/>
<dbReference type="InterPro" id="IPR051414">
    <property type="entry name" value="Adenylate-forming_Reductase"/>
</dbReference>
<dbReference type="AlphaFoldDB" id="A0A7R7XTZ8"/>
<dbReference type="KEGG" id="apuu:APUU_51654S"/>
<dbReference type="PANTHER" id="PTHR43439">
    <property type="entry name" value="PHENYLACETATE-COENZYME A LIGASE"/>
    <property type="match status" value="1"/>
</dbReference>
<dbReference type="Proteomes" id="UP000654913">
    <property type="component" value="Chromosome 5"/>
</dbReference>
<dbReference type="Pfam" id="PF00501">
    <property type="entry name" value="AMP-binding"/>
    <property type="match status" value="1"/>
</dbReference>
<dbReference type="EMBL" id="AP024447">
    <property type="protein sequence ID" value="BCS26943.1"/>
    <property type="molecule type" value="Genomic_DNA"/>
</dbReference>
<accession>A0A7R7XTZ8</accession>
<dbReference type="Gene3D" id="3.40.50.12780">
    <property type="entry name" value="N-terminal domain of ligase-like"/>
    <property type="match status" value="1"/>
</dbReference>
<dbReference type="PROSITE" id="PS00455">
    <property type="entry name" value="AMP_BINDING"/>
    <property type="match status" value="1"/>
</dbReference>
<gene>
    <name evidence="5" type="ORF">APUU_51654S</name>
</gene>
<name>A0A7R7XTZ8_9EURO</name>
<dbReference type="GeneID" id="64976948"/>
<reference evidence="5" key="2">
    <citation type="submission" date="2021-02" db="EMBL/GenBank/DDBJ databases">
        <title>Aspergillus puulaauensis MK2 genome sequence.</title>
        <authorList>
            <person name="Futagami T."/>
            <person name="Mori K."/>
            <person name="Kadooka C."/>
            <person name="Tanaka T."/>
        </authorList>
    </citation>
    <scope>NUCLEOTIDE SEQUENCE</scope>
    <source>
        <strain evidence="5">MK2</strain>
    </source>
</reference>
<dbReference type="InterPro" id="IPR020845">
    <property type="entry name" value="AMP-binding_CS"/>
</dbReference>
<feature type="domain" description="AMP-dependent synthetase/ligase" evidence="3">
    <location>
        <begin position="36"/>
        <end position="343"/>
    </location>
</feature>
<dbReference type="InterPro" id="IPR000873">
    <property type="entry name" value="AMP-dep_synth/lig_dom"/>
</dbReference>
<reference evidence="5" key="1">
    <citation type="submission" date="2021-01" db="EMBL/GenBank/DDBJ databases">
        <authorList>
            <consortium name="Aspergillus puulaauensis MK2 genome sequencing consortium"/>
            <person name="Kazuki M."/>
            <person name="Futagami T."/>
        </authorList>
    </citation>
    <scope>NUCLEOTIDE SEQUENCE</scope>
    <source>
        <strain evidence="5">MK2</strain>
    </source>
</reference>
<evidence type="ECO:0000259" key="4">
    <source>
        <dbReference type="Pfam" id="PF07993"/>
    </source>
</evidence>
<dbReference type="SUPFAM" id="SSF51735">
    <property type="entry name" value="NAD(P)-binding Rossmann-fold domains"/>
    <property type="match status" value="1"/>
</dbReference>
<keyword evidence="6" id="KW-1185">Reference proteome</keyword>
<evidence type="ECO:0000313" key="5">
    <source>
        <dbReference type="EMBL" id="BCS26943.1"/>
    </source>
</evidence>
<dbReference type="RefSeq" id="XP_041559137.1">
    <property type="nucleotide sequence ID" value="XM_041706786.1"/>
</dbReference>
<protein>
    <submittedName>
        <fullName evidence="5">Putative NRPS-like protein biosynthetic cluster</fullName>
    </submittedName>
</protein>
<dbReference type="InterPro" id="IPR013120">
    <property type="entry name" value="FAR_NAD-bd"/>
</dbReference>
<dbReference type="Pfam" id="PF07993">
    <property type="entry name" value="NAD_binding_4"/>
    <property type="match status" value="1"/>
</dbReference>
<evidence type="ECO:0000256" key="1">
    <source>
        <dbReference type="ARBA" id="ARBA00022450"/>
    </source>
</evidence>
<dbReference type="SUPFAM" id="SSF56801">
    <property type="entry name" value="Acetyl-CoA synthetase-like"/>
    <property type="match status" value="1"/>
</dbReference>